<dbReference type="Pfam" id="PF09646">
    <property type="entry name" value="Gp37"/>
    <property type="match status" value="1"/>
</dbReference>
<feature type="compositionally biased region" description="Basic and acidic residues" evidence="1">
    <location>
        <begin position="149"/>
        <end position="167"/>
    </location>
</feature>
<gene>
    <name evidence="2" type="ORF">H7A79_0995</name>
</gene>
<sequence length="167" mass="18799">MSATRPVIDSVVEHLQQAIPWVIVEAFPERPSEYQFIHPTGAILVGYGGSKFTDLEHLGSIAQQRDITLVLTIIGSNLHGDEGTLAILDETRLAIVGFRPTNCLPCHLLQERFLNEDVGAWQYELTVQTETQQVQVYQPETKPLFTRTRPRESGDPHEQDLKLKEAP</sequence>
<protein>
    <submittedName>
        <fullName evidence="2">Long-tail fiber protein</fullName>
    </submittedName>
</protein>
<dbReference type="KEGG" id="nmus:H7A79_0995"/>
<name>A0A7H1MEP2_9NEIS</name>
<accession>A0A7H1MEP2</accession>
<feature type="region of interest" description="Disordered" evidence="1">
    <location>
        <begin position="139"/>
        <end position="167"/>
    </location>
</feature>
<evidence type="ECO:0000313" key="3">
    <source>
        <dbReference type="Proteomes" id="UP000516412"/>
    </source>
</evidence>
<dbReference type="Proteomes" id="UP000516412">
    <property type="component" value="Chromosome"/>
</dbReference>
<dbReference type="EMBL" id="CP060414">
    <property type="protein sequence ID" value="QNT60107.1"/>
    <property type="molecule type" value="Genomic_DNA"/>
</dbReference>
<dbReference type="InterPro" id="IPR035934">
    <property type="entry name" value="Phage_tail_protein-like_sf"/>
</dbReference>
<dbReference type="Gene3D" id="3.30.2000.10">
    <property type="entry name" value="Phage tail protein-like"/>
    <property type="match status" value="1"/>
</dbReference>
<dbReference type="SUPFAM" id="SSF143749">
    <property type="entry name" value="Phage tail protein-like"/>
    <property type="match status" value="1"/>
</dbReference>
<dbReference type="AlphaFoldDB" id="A0A7H1MEP2"/>
<proteinExistence type="predicted"/>
<evidence type="ECO:0000256" key="1">
    <source>
        <dbReference type="SAM" id="MobiDB-lite"/>
    </source>
</evidence>
<dbReference type="InterPro" id="IPR038042">
    <property type="entry name" value="Gp37-like"/>
</dbReference>
<evidence type="ECO:0000313" key="2">
    <source>
        <dbReference type="EMBL" id="QNT60107.1"/>
    </source>
</evidence>
<organism evidence="2 3">
    <name type="scientific">Neisseria musculi</name>
    <dbReference type="NCBI Taxonomy" id="1815583"/>
    <lineage>
        <taxon>Bacteria</taxon>
        <taxon>Pseudomonadati</taxon>
        <taxon>Pseudomonadota</taxon>
        <taxon>Betaproteobacteria</taxon>
        <taxon>Neisseriales</taxon>
        <taxon>Neisseriaceae</taxon>
        <taxon>Neisseria</taxon>
    </lineage>
</organism>
<dbReference type="RefSeq" id="WP_187001285.1">
    <property type="nucleotide sequence ID" value="NZ_CP060414.2"/>
</dbReference>
<keyword evidence="3" id="KW-1185">Reference proteome</keyword>
<reference evidence="2" key="1">
    <citation type="submission" date="2024-06" db="EMBL/GenBank/DDBJ databases">
        <title>Complete Genome Sequence of mouse commensal type strain Neisseria musculi.</title>
        <authorList>
            <person name="Thapa E."/>
            <person name="Aluvathingal J."/>
            <person name="Nadendla S."/>
            <person name="Mehta A."/>
            <person name="Tettelin H."/>
            <person name="Weyand N.J."/>
        </authorList>
    </citation>
    <scope>NUCLEOTIDE SEQUENCE</scope>
    <source>
        <strain evidence="2">NW831</strain>
    </source>
</reference>
<dbReference type="InterPro" id="IPR018602">
    <property type="entry name" value="Gp37/STM4215"/>
</dbReference>